<keyword evidence="5" id="KW-0539">Nucleus</keyword>
<organism evidence="7 8">
    <name type="scientific">Sciurus vulgaris</name>
    <name type="common">Eurasian red squirrel</name>
    <dbReference type="NCBI Taxonomy" id="55149"/>
    <lineage>
        <taxon>Eukaryota</taxon>
        <taxon>Metazoa</taxon>
        <taxon>Chordata</taxon>
        <taxon>Craniata</taxon>
        <taxon>Vertebrata</taxon>
        <taxon>Euteleostomi</taxon>
        <taxon>Mammalia</taxon>
        <taxon>Eutheria</taxon>
        <taxon>Euarchontoglires</taxon>
        <taxon>Glires</taxon>
        <taxon>Rodentia</taxon>
        <taxon>Sciuromorpha</taxon>
        <taxon>Sciuridae</taxon>
        <taxon>Sciurinae</taxon>
        <taxon>Sciurini</taxon>
        <taxon>Sciurus</taxon>
    </lineage>
</organism>
<evidence type="ECO:0000256" key="3">
    <source>
        <dbReference type="ARBA" id="ARBA00022816"/>
    </source>
</evidence>
<name>A0A8D2ASJ2_SCIVU</name>
<reference evidence="7" key="1">
    <citation type="submission" date="2025-08" db="UniProtKB">
        <authorList>
            <consortium name="Ensembl"/>
        </authorList>
    </citation>
    <scope>IDENTIFICATION</scope>
</reference>
<dbReference type="AlphaFoldDB" id="A0A8D2ASJ2"/>
<dbReference type="GO" id="GO:0006913">
    <property type="term" value="P:nucleocytoplasmic transport"/>
    <property type="evidence" value="ECO:0007669"/>
    <property type="project" value="InterPro"/>
</dbReference>
<sequence length="179" mass="20653">MIIKRGFIGLIYTTRSWIVHNDCLEARELEEPVAVQSKRWKPLNKKNQQCYPSPRPRLLELPGKLLDHVVDFTTFVDWVCRAAEELATLIWNGNVVTGLDALSKFFEMLPSSEFQVNMLDCQATQPQTTVLVTSGTVKFDGIKQRYFNQNFLLTAQSTPSSTMWKIVSDCFRFQDWARN</sequence>
<accession>A0A8D2ASJ2</accession>
<dbReference type="InterPro" id="IPR002075">
    <property type="entry name" value="NTF2_dom"/>
</dbReference>
<dbReference type="OrthoDB" id="25408at2759"/>
<dbReference type="InterPro" id="IPR045875">
    <property type="entry name" value="NTF2"/>
</dbReference>
<evidence type="ECO:0000256" key="4">
    <source>
        <dbReference type="ARBA" id="ARBA00022927"/>
    </source>
</evidence>
<evidence type="ECO:0000313" key="7">
    <source>
        <dbReference type="Ensembl" id="ENSSVLP00005005819.1"/>
    </source>
</evidence>
<dbReference type="PANTHER" id="PTHR12612">
    <property type="entry name" value="NUCLEAR TRANSPORT FACTOR 2"/>
    <property type="match status" value="1"/>
</dbReference>
<keyword evidence="3" id="KW-0509">mRNA transport</keyword>
<dbReference type="FunFam" id="3.10.450.50:FF:000006">
    <property type="entry name" value="NTF2-related export protein 2 isoform 1"/>
    <property type="match status" value="1"/>
</dbReference>
<dbReference type="SUPFAM" id="SSF54427">
    <property type="entry name" value="NTF2-like"/>
    <property type="match status" value="1"/>
</dbReference>
<dbReference type="GeneTree" id="ENSGT00940000156381"/>
<dbReference type="Gene3D" id="3.10.450.50">
    <property type="match status" value="1"/>
</dbReference>
<dbReference type="GO" id="GO:0015031">
    <property type="term" value="P:protein transport"/>
    <property type="evidence" value="ECO:0007669"/>
    <property type="project" value="UniProtKB-KW"/>
</dbReference>
<evidence type="ECO:0000256" key="5">
    <source>
        <dbReference type="ARBA" id="ARBA00023242"/>
    </source>
</evidence>
<keyword evidence="4" id="KW-0653">Protein transport</keyword>
<comment type="subcellular location">
    <subcellularLocation>
        <location evidence="1">Nucleus</location>
    </subcellularLocation>
</comment>
<dbReference type="GO" id="GO:0051028">
    <property type="term" value="P:mRNA transport"/>
    <property type="evidence" value="ECO:0007669"/>
    <property type="project" value="UniProtKB-KW"/>
</dbReference>
<keyword evidence="2" id="KW-0813">Transport</keyword>
<evidence type="ECO:0000256" key="2">
    <source>
        <dbReference type="ARBA" id="ARBA00022448"/>
    </source>
</evidence>
<protein>
    <recommendedName>
        <fullName evidence="6">NTF2 domain-containing protein</fullName>
    </recommendedName>
</protein>
<dbReference type="Ensembl" id="ENSSVLT00005006462.1">
    <property type="protein sequence ID" value="ENSSVLP00005005819.1"/>
    <property type="gene ID" value="ENSSVLG00005004707.1"/>
</dbReference>
<dbReference type="GO" id="GO:0005634">
    <property type="term" value="C:nucleus"/>
    <property type="evidence" value="ECO:0007669"/>
    <property type="project" value="UniProtKB-SubCell"/>
</dbReference>
<reference evidence="7" key="2">
    <citation type="submission" date="2025-09" db="UniProtKB">
        <authorList>
            <consortium name="Ensembl"/>
        </authorList>
    </citation>
    <scope>IDENTIFICATION</scope>
</reference>
<evidence type="ECO:0000313" key="8">
    <source>
        <dbReference type="Proteomes" id="UP000694564"/>
    </source>
</evidence>
<dbReference type="Pfam" id="PF02136">
    <property type="entry name" value="NTF2"/>
    <property type="match status" value="1"/>
</dbReference>
<proteinExistence type="predicted"/>
<dbReference type="InterPro" id="IPR018222">
    <property type="entry name" value="Nuclear_transport_factor_2_euk"/>
</dbReference>
<dbReference type="Proteomes" id="UP000694564">
    <property type="component" value="Chromosome 7"/>
</dbReference>
<dbReference type="InterPro" id="IPR032710">
    <property type="entry name" value="NTF2-like_dom_sf"/>
</dbReference>
<dbReference type="PROSITE" id="PS50177">
    <property type="entry name" value="NTF2_DOMAIN"/>
    <property type="match status" value="1"/>
</dbReference>
<feature type="domain" description="NTF2" evidence="6">
    <location>
        <begin position="3"/>
        <end position="173"/>
    </location>
</feature>
<evidence type="ECO:0000256" key="1">
    <source>
        <dbReference type="ARBA" id="ARBA00004123"/>
    </source>
</evidence>
<evidence type="ECO:0000259" key="6">
    <source>
        <dbReference type="PROSITE" id="PS50177"/>
    </source>
</evidence>
<keyword evidence="8" id="KW-1185">Reference proteome</keyword>